<dbReference type="PROSITE" id="PS51747">
    <property type="entry name" value="CYT_DCMP_DEAMINASES_2"/>
    <property type="match status" value="1"/>
</dbReference>
<dbReference type="RefSeq" id="WP_176604899.1">
    <property type="nucleotide sequence ID" value="NZ_LR794158.1"/>
</dbReference>
<organism evidence="2 3">
    <name type="scientific">Candidatus Azoamicus ciliaticola</name>
    <dbReference type="NCBI Taxonomy" id="2652803"/>
    <lineage>
        <taxon>Bacteria</taxon>
        <taxon>Pseudomonadati</taxon>
        <taxon>Pseudomonadota</taxon>
        <taxon>Gammaproteobacteria</taxon>
        <taxon>Candidatus Azoamicaceae</taxon>
        <taxon>Candidatus Azoamicus</taxon>
    </lineage>
</organism>
<dbReference type="InterPro" id="IPR002125">
    <property type="entry name" value="CMP_dCMP_dom"/>
</dbReference>
<dbReference type="EMBL" id="LR794158">
    <property type="protein sequence ID" value="CAB3976369.1"/>
    <property type="molecule type" value="Genomic_DNA"/>
</dbReference>
<evidence type="ECO:0000313" key="3">
    <source>
        <dbReference type="Proteomes" id="UP000509549"/>
    </source>
</evidence>
<evidence type="ECO:0000313" key="2">
    <source>
        <dbReference type="EMBL" id="CAB3976369.1"/>
    </source>
</evidence>
<dbReference type="Pfam" id="PF14437">
    <property type="entry name" value="MafB19-deam"/>
    <property type="match status" value="1"/>
</dbReference>
<dbReference type="SUPFAM" id="SSF53927">
    <property type="entry name" value="Cytidine deaminase-like"/>
    <property type="match status" value="1"/>
</dbReference>
<reference evidence="2 3" key="1">
    <citation type="submission" date="2020-04" db="EMBL/GenBank/DDBJ databases">
        <authorList>
            <person name="Graf S J."/>
        </authorList>
    </citation>
    <scope>NUCLEOTIDE SEQUENCE [LARGE SCALE GENOMIC DNA]</scope>
    <source>
        <strain evidence="2">1</strain>
    </source>
</reference>
<dbReference type="InterPro" id="IPR016193">
    <property type="entry name" value="Cytidine_deaminase-like"/>
</dbReference>
<dbReference type="GO" id="GO:0002100">
    <property type="term" value="P:tRNA wobble adenosine to inosine editing"/>
    <property type="evidence" value="ECO:0007669"/>
    <property type="project" value="InterPro"/>
</dbReference>
<gene>
    <name evidence="2" type="primary">tadA</name>
    <name evidence="2" type="ORF">ESZ_00155</name>
</gene>
<protein>
    <submittedName>
        <fullName evidence="2">tRNA-specific adenosine deaminase</fullName>
        <ecNumber evidence="2">3.5.4.33</ecNumber>
    </submittedName>
</protein>
<dbReference type="GO" id="GO:0052717">
    <property type="term" value="F:tRNA-specific adenosine-34 deaminase activity"/>
    <property type="evidence" value="ECO:0007669"/>
    <property type="project" value="UniProtKB-EC"/>
</dbReference>
<feature type="domain" description="CMP/dCMP-type deaminase" evidence="1">
    <location>
        <begin position="1"/>
        <end position="110"/>
    </location>
</feature>
<dbReference type="EC" id="3.5.4.33" evidence="2"/>
<dbReference type="PANTHER" id="PTHR11079">
    <property type="entry name" value="CYTOSINE DEAMINASE FAMILY MEMBER"/>
    <property type="match status" value="1"/>
</dbReference>
<dbReference type="Proteomes" id="UP000509549">
    <property type="component" value="Chromosome"/>
</dbReference>
<sequence length="133" mass="15352">MDDEFWMARALLIANKALSINELPVSAILVYDNFEISYCLNSCYIYNFCHAESNVFSRACFYLSKNFLSECTLYVTLEPCVVCFSFICYHRIKKLVFGVRSGSNNKYCSNNIKVKSGVLEKESLKLLKKFFIV</sequence>
<keyword evidence="2" id="KW-0378">Hydrolase</keyword>
<accession>A0A6J5JZ33</accession>
<keyword evidence="3" id="KW-1185">Reference proteome</keyword>
<dbReference type="InterPro" id="IPR058535">
    <property type="entry name" value="MafB19-deam"/>
</dbReference>
<evidence type="ECO:0000259" key="1">
    <source>
        <dbReference type="PROSITE" id="PS51747"/>
    </source>
</evidence>
<dbReference type="PANTHER" id="PTHR11079:SF179">
    <property type="entry name" value="TRNA(ADENINE(34)) DEAMINASE, CHLOROPLASTIC"/>
    <property type="match status" value="1"/>
</dbReference>
<proteinExistence type="predicted"/>
<dbReference type="GO" id="GO:0046872">
    <property type="term" value="F:metal ion binding"/>
    <property type="evidence" value="ECO:0007669"/>
    <property type="project" value="UniProtKB-KW"/>
</dbReference>
<dbReference type="KEGG" id="acil:ESZ_00155"/>
<name>A0A6J5JZ33_9GAMM</name>
<dbReference type="Gene3D" id="3.40.140.10">
    <property type="entry name" value="Cytidine Deaminase, domain 2"/>
    <property type="match status" value="1"/>
</dbReference>
<dbReference type="AlphaFoldDB" id="A0A6J5JZ33"/>